<gene>
    <name evidence="1" type="ORF">E1B28_011438</name>
</gene>
<proteinExistence type="predicted"/>
<accession>A0A9P7RUA0</accession>
<evidence type="ECO:0000313" key="2">
    <source>
        <dbReference type="Proteomes" id="UP001049176"/>
    </source>
</evidence>
<evidence type="ECO:0000313" key="1">
    <source>
        <dbReference type="EMBL" id="KAG7089787.1"/>
    </source>
</evidence>
<dbReference type="PANTHER" id="PTHR31757:SF0">
    <property type="entry name" value="SLL0781 PROTEIN"/>
    <property type="match status" value="1"/>
</dbReference>
<dbReference type="Proteomes" id="UP001049176">
    <property type="component" value="Chromosome 7"/>
</dbReference>
<evidence type="ECO:0008006" key="3">
    <source>
        <dbReference type="Google" id="ProtNLM"/>
    </source>
</evidence>
<dbReference type="Gene3D" id="3.10.450.50">
    <property type="match status" value="1"/>
</dbReference>
<comment type="caution">
    <text evidence="1">The sequence shown here is derived from an EMBL/GenBank/DDBJ whole genome shotgun (WGS) entry which is preliminary data.</text>
</comment>
<dbReference type="Pfam" id="PF07080">
    <property type="entry name" value="DUF1348"/>
    <property type="match status" value="1"/>
</dbReference>
<dbReference type="AlphaFoldDB" id="A0A9P7RUA0"/>
<dbReference type="KEGG" id="more:E1B28_011438"/>
<dbReference type="PANTHER" id="PTHR31757">
    <property type="entry name" value="SLL0781 PROTEIN"/>
    <property type="match status" value="1"/>
</dbReference>
<dbReference type="RefSeq" id="XP_043006257.1">
    <property type="nucleotide sequence ID" value="XM_043156470.1"/>
</dbReference>
<reference evidence="1" key="1">
    <citation type="journal article" date="2021" name="Genome Biol. Evol.">
        <title>The assembled and annotated genome of the fairy-ring fungus Marasmius oreades.</title>
        <authorList>
            <person name="Hiltunen M."/>
            <person name="Ament-Velasquez S.L."/>
            <person name="Johannesson H."/>
        </authorList>
    </citation>
    <scope>NUCLEOTIDE SEQUENCE</scope>
    <source>
        <strain evidence="1">03SP1</strain>
    </source>
</reference>
<dbReference type="GeneID" id="66080513"/>
<dbReference type="InterPro" id="IPR009783">
    <property type="entry name" value="DUF1348"/>
</dbReference>
<dbReference type="EMBL" id="CM032187">
    <property type="protein sequence ID" value="KAG7089787.1"/>
    <property type="molecule type" value="Genomic_DNA"/>
</dbReference>
<dbReference type="InterPro" id="IPR032710">
    <property type="entry name" value="NTF2-like_dom_sf"/>
</dbReference>
<dbReference type="OrthoDB" id="14527at2759"/>
<keyword evidence="2" id="KW-1185">Reference proteome</keyword>
<dbReference type="SUPFAM" id="SSF54427">
    <property type="entry name" value="NTF2-like"/>
    <property type="match status" value="1"/>
</dbReference>
<organism evidence="1 2">
    <name type="scientific">Marasmius oreades</name>
    <name type="common">fairy-ring Marasmius</name>
    <dbReference type="NCBI Taxonomy" id="181124"/>
    <lineage>
        <taxon>Eukaryota</taxon>
        <taxon>Fungi</taxon>
        <taxon>Dikarya</taxon>
        <taxon>Basidiomycota</taxon>
        <taxon>Agaricomycotina</taxon>
        <taxon>Agaricomycetes</taxon>
        <taxon>Agaricomycetidae</taxon>
        <taxon>Agaricales</taxon>
        <taxon>Marasmiineae</taxon>
        <taxon>Marasmiaceae</taxon>
        <taxon>Marasmius</taxon>
    </lineage>
</organism>
<name>A0A9P7RUA0_9AGAR</name>
<sequence>MSIKPPFTLASAIKKVKVAQDLWNSKEPAKVALAYTHNTIWRNRGCFLSGRDEVIEFLTQKWKTEHGYRLRKELFTFRDNKIAVQFFYEWNGQSDLKGQWHRTYGMENWTYDEDGIMKKRMMCGNDIEINEDERWFKPGVDVDSVEITEKHL</sequence>
<protein>
    <recommendedName>
        <fullName evidence="3">DUF1348-domain-containing protein</fullName>
    </recommendedName>
</protein>